<organism evidence="1 2">
    <name type="scientific">Coemansia biformis</name>
    <dbReference type="NCBI Taxonomy" id="1286918"/>
    <lineage>
        <taxon>Eukaryota</taxon>
        <taxon>Fungi</taxon>
        <taxon>Fungi incertae sedis</taxon>
        <taxon>Zoopagomycota</taxon>
        <taxon>Kickxellomycotina</taxon>
        <taxon>Kickxellomycetes</taxon>
        <taxon>Kickxellales</taxon>
        <taxon>Kickxellaceae</taxon>
        <taxon>Coemansia</taxon>
    </lineage>
</organism>
<dbReference type="Proteomes" id="UP001143981">
    <property type="component" value="Unassembled WGS sequence"/>
</dbReference>
<name>A0A9W8CRK1_9FUNG</name>
<feature type="non-terminal residue" evidence="1">
    <location>
        <position position="375"/>
    </location>
</feature>
<reference evidence="1" key="1">
    <citation type="submission" date="2022-07" db="EMBL/GenBank/DDBJ databases">
        <title>Phylogenomic reconstructions and comparative analyses of Kickxellomycotina fungi.</title>
        <authorList>
            <person name="Reynolds N.K."/>
            <person name="Stajich J.E."/>
            <person name="Barry K."/>
            <person name="Grigoriev I.V."/>
            <person name="Crous P."/>
            <person name="Smith M.E."/>
        </authorList>
    </citation>
    <scope>NUCLEOTIDE SEQUENCE</scope>
    <source>
        <strain evidence="1">BCRC 34381</strain>
    </source>
</reference>
<comment type="caution">
    <text evidence="1">The sequence shown here is derived from an EMBL/GenBank/DDBJ whole genome shotgun (WGS) entry which is preliminary data.</text>
</comment>
<gene>
    <name evidence="1" type="ORF">LPJ61_005882</name>
</gene>
<evidence type="ECO:0000313" key="2">
    <source>
        <dbReference type="Proteomes" id="UP001143981"/>
    </source>
</evidence>
<accession>A0A9W8CRK1</accession>
<dbReference type="AlphaFoldDB" id="A0A9W8CRK1"/>
<sequence length="375" mass="39954">MNVRALLETPHRSVHWSLVGKLRTGTAKGDPGQCFAEWRKLLSWDVATKAPHVFTEAVGHVAHLVLAGRLEATQVCQLLTALVVAPQGGRRSSVEATAVSAVVQALVQLLSAGADQLVLSPGRSARDNILRLALERNPSLWIHVLQHIRDLVAPSALTHSAGVDTDRAPAQSPEAIWANVRIFLRYAVLDPTVPAWAQGRAVNTVFGALHELARAGRDGLGYGHALAMLEWAVNVAADMVQPIGSPGPDPESAPCVADVQGRCDPHQLTMLCVDAAEYLCSLAVSSDPSDEGGAQASLHCLAAIVSRLRLLTASMSLTDLFSSDQTRQTHSPRMSGDRSTLAASQMRLLRSALRLLERCPNDATDGAECASPDVL</sequence>
<dbReference type="EMBL" id="JANBOI010002299">
    <property type="protein sequence ID" value="KAJ1722889.1"/>
    <property type="molecule type" value="Genomic_DNA"/>
</dbReference>
<proteinExistence type="predicted"/>
<evidence type="ECO:0000313" key="1">
    <source>
        <dbReference type="EMBL" id="KAJ1722889.1"/>
    </source>
</evidence>
<dbReference type="OrthoDB" id="5544843at2759"/>
<protein>
    <submittedName>
        <fullName evidence="1">Uncharacterized protein</fullName>
    </submittedName>
</protein>
<keyword evidence="2" id="KW-1185">Reference proteome</keyword>